<keyword evidence="1" id="KW-1133">Transmembrane helix</keyword>
<name>A0ABX1T0B4_PELUQ</name>
<sequence length="74" mass="8236">MFMSAEKVVSNKINDLPPLTTPNNSEEVSSSGRVDINILLNRARKEKEKETRTNLVFVGLTLSLIFVVGLILSF</sequence>
<organism evidence="2 3">
    <name type="scientific">Pelagibacter ubique</name>
    <dbReference type="NCBI Taxonomy" id="198252"/>
    <lineage>
        <taxon>Bacteria</taxon>
        <taxon>Pseudomonadati</taxon>
        <taxon>Pseudomonadota</taxon>
        <taxon>Alphaproteobacteria</taxon>
        <taxon>Candidatus Pelagibacterales</taxon>
        <taxon>Candidatus Pelagibacteraceae</taxon>
        <taxon>Candidatus Pelagibacter</taxon>
    </lineage>
</organism>
<evidence type="ECO:0000256" key="1">
    <source>
        <dbReference type="SAM" id="Phobius"/>
    </source>
</evidence>
<protein>
    <recommendedName>
        <fullName evidence="4">Protoheme IX farnesyltransferase</fullName>
    </recommendedName>
</protein>
<keyword evidence="1" id="KW-0472">Membrane</keyword>
<reference evidence="2 3" key="1">
    <citation type="submission" date="2019-07" db="EMBL/GenBank/DDBJ databases">
        <title>SAR11 Genome Evolution.</title>
        <authorList>
            <person name="Giovannoni S."/>
        </authorList>
    </citation>
    <scope>NUCLEOTIDE SEQUENCE [LARGE SCALE GENOMIC DNA]</scope>
    <source>
        <strain evidence="2 3">HTCC9565</strain>
    </source>
</reference>
<dbReference type="Proteomes" id="UP001166004">
    <property type="component" value="Unassembled WGS sequence"/>
</dbReference>
<evidence type="ECO:0000313" key="2">
    <source>
        <dbReference type="EMBL" id="NMN66879.1"/>
    </source>
</evidence>
<keyword evidence="1" id="KW-0812">Transmembrane</keyword>
<evidence type="ECO:0008006" key="4">
    <source>
        <dbReference type="Google" id="ProtNLM"/>
    </source>
</evidence>
<keyword evidence="3" id="KW-1185">Reference proteome</keyword>
<proteinExistence type="predicted"/>
<dbReference type="EMBL" id="LANA01000001">
    <property type="protein sequence ID" value="NMN66879.1"/>
    <property type="molecule type" value="Genomic_DNA"/>
</dbReference>
<evidence type="ECO:0000313" key="3">
    <source>
        <dbReference type="Proteomes" id="UP001166004"/>
    </source>
</evidence>
<accession>A0ABX1T0B4</accession>
<comment type="caution">
    <text evidence="2">The sequence shown here is derived from an EMBL/GenBank/DDBJ whole genome shotgun (WGS) entry which is preliminary data.</text>
</comment>
<gene>
    <name evidence="2" type="ORF">VP91_00000090</name>
</gene>
<feature type="transmembrane region" description="Helical" evidence="1">
    <location>
        <begin position="54"/>
        <end position="72"/>
    </location>
</feature>